<dbReference type="InterPro" id="IPR034753">
    <property type="entry name" value="hSac2"/>
</dbReference>
<dbReference type="InterPro" id="IPR022158">
    <property type="entry name" value="Inositol_phosphatase"/>
</dbReference>
<evidence type="ECO:0000259" key="3">
    <source>
        <dbReference type="PROSITE" id="PS51791"/>
    </source>
</evidence>
<dbReference type="STRING" id="71717.A0A4Y7U084"/>
<gene>
    <name evidence="4" type="ORF">FA13DRAFT_1655204</name>
</gene>
<feature type="region of interest" description="Disordered" evidence="1">
    <location>
        <begin position="15"/>
        <end position="45"/>
    </location>
</feature>
<dbReference type="Proteomes" id="UP000298030">
    <property type="component" value="Unassembled WGS sequence"/>
</dbReference>
<dbReference type="PANTHER" id="PTHR45662">
    <property type="entry name" value="PHOSPHATIDYLINOSITIDE PHOSPHATASE SAC1"/>
    <property type="match status" value="1"/>
</dbReference>
<dbReference type="GO" id="GO:0005783">
    <property type="term" value="C:endoplasmic reticulum"/>
    <property type="evidence" value="ECO:0007669"/>
    <property type="project" value="TreeGrafter"/>
</dbReference>
<feature type="compositionally biased region" description="Polar residues" evidence="1">
    <location>
        <begin position="274"/>
        <end position="290"/>
    </location>
</feature>
<protein>
    <submittedName>
        <fullName evidence="4">Uncharacterized protein</fullName>
    </submittedName>
</protein>
<evidence type="ECO:0000259" key="2">
    <source>
        <dbReference type="PROSITE" id="PS50275"/>
    </source>
</evidence>
<dbReference type="AlphaFoldDB" id="A0A4Y7U084"/>
<dbReference type="PANTHER" id="PTHR45662:SF7">
    <property type="entry name" value="SACI DOMAIN PROTEIN (AFU_ORTHOLOGUE AFUA_1G15890)"/>
    <property type="match status" value="1"/>
</dbReference>
<organism evidence="4 5">
    <name type="scientific">Coprinellus micaceus</name>
    <name type="common">Glistening ink-cap mushroom</name>
    <name type="synonym">Coprinus micaceus</name>
    <dbReference type="NCBI Taxonomy" id="71717"/>
    <lineage>
        <taxon>Eukaryota</taxon>
        <taxon>Fungi</taxon>
        <taxon>Dikarya</taxon>
        <taxon>Basidiomycota</taxon>
        <taxon>Agaricomycotina</taxon>
        <taxon>Agaricomycetes</taxon>
        <taxon>Agaricomycetidae</taxon>
        <taxon>Agaricales</taxon>
        <taxon>Agaricineae</taxon>
        <taxon>Psathyrellaceae</taxon>
        <taxon>Coprinellus</taxon>
    </lineage>
</organism>
<dbReference type="PROSITE" id="PS51791">
    <property type="entry name" value="HSAC2"/>
    <property type="match status" value="1"/>
</dbReference>
<dbReference type="GO" id="GO:0043812">
    <property type="term" value="F:phosphatidylinositol-4-phosphate phosphatase activity"/>
    <property type="evidence" value="ECO:0007669"/>
    <property type="project" value="TreeGrafter"/>
</dbReference>
<dbReference type="Pfam" id="PF02383">
    <property type="entry name" value="Syja_N"/>
    <property type="match status" value="1"/>
</dbReference>
<name>A0A4Y7U084_COPMI</name>
<dbReference type="EMBL" id="QPFP01000001">
    <property type="protein sequence ID" value="TEB39674.1"/>
    <property type="molecule type" value="Genomic_DNA"/>
</dbReference>
<keyword evidence="5" id="KW-1185">Reference proteome</keyword>
<feature type="domain" description="SAC" evidence="2">
    <location>
        <begin position="392"/>
        <end position="777"/>
    </location>
</feature>
<sequence length="1191" mass="130498">MKKFFAKASKPFAINPELANDPSAKKAPRNGYSTSTKPNVDAASAPHITKGLQPKYTVPAVPHPCPHDHLAIGIAQEGLLIRPYDPRALKKVPGTGPGSFLKVSWKTGEVSELQYNGERRARNDALAGASDSAALLEKVDWEEAVIVYGVVGVLELFSCSYLLVISSRGEVGTVLDPSYTVYSVNGVTAIPLVEERARTALTHLALRNAALARPSLLIPSSEPVLSPGDVTTEPPLSSSPRVQFSTHHDVKVMTPKLTPSSTAEDGESIERPSSALSFQSDISTPSSENSIATSPVFKTLASRLSFWSRLSKRTGSTDGKTPNFSEFPLMDVMQPTSLAEERDALDKMMEEQEEPAKVVEAIVNATAPPPSSTEEKHKELEEKVVRECIRELTKGGMYFAYTFDITRSLQHKQEQVAKSQKRNDLLQGLGAISPPPATSSRISYHPKLDGREVAPLAEPNPTLPLWRRVDRQFWWNECMAKPFIDAGVHPYVLPIMQGYFQAAVLPIPVNDEGIKVEGEELGEEEVILADYIVVSRRSRYRAGLRYQRRGVDEEAHVANFVETETIMRIEREQQQNVFSYVQIRGSIPLFWTQSGYSLKPPPVLAPDSTHDQNLEGLSKHFKRTLPLYGPHTIVNLAEQGGREGAITQAYREYAIEFNDRDVNYCEYDFHKETKGMKYENITNLVSSMEKVFASQGYLWISDHTALSHQKGVFRVNCIDCLDRTNVVQSAFARYVLAQQLGAVAVRGPMVGERSEVDLIFNDVWANNGDAISRAYAGTSALKGDFTRTGKRDLSGMLNDGVNSLARMYTATFGDWFSQAVIDFMLGYRTKAVFSEFLLKLQSTDPRDLIRLSKIRAEAVATCASRVLPDGEHLRSGWTLFAPEDVNVKVGLKFEEKVLLLSSKALYIVSFDYTLEKVKLYIRVPLGDIVGITKGAYILSPLEESSRDPEQNYGFMITWLTQHEESRVTSYSVRNDLSLPLSRSNTAGADSVPNSPLSPGPGRRASRSSFSSQASGGLVTRRLGRRNTMPPLSPGSGTVTTATVSSVVAPSSGFGSFFSIKTKRSNVISGTETSSASGPGKGKKPEGLPGSAENSFAAFKVLPVDPARIRRASSSVTPYSDVSDEMAGAGTCREAANAIVETVYRACEDAGSGGAPGFVEEEDIVSLADAQRMTSMFAKMEYGLKRLLWLGG</sequence>
<proteinExistence type="predicted"/>
<evidence type="ECO:0000313" key="5">
    <source>
        <dbReference type="Proteomes" id="UP000298030"/>
    </source>
</evidence>
<feature type="compositionally biased region" description="Low complexity" evidence="1">
    <location>
        <begin position="994"/>
        <end position="1017"/>
    </location>
</feature>
<feature type="domain" description="HSac2" evidence="3">
    <location>
        <begin position="849"/>
        <end position="1018"/>
    </location>
</feature>
<dbReference type="OrthoDB" id="405996at2759"/>
<reference evidence="4 5" key="1">
    <citation type="journal article" date="2019" name="Nat. Ecol. Evol.">
        <title>Megaphylogeny resolves global patterns of mushroom evolution.</title>
        <authorList>
            <person name="Varga T."/>
            <person name="Krizsan K."/>
            <person name="Foldi C."/>
            <person name="Dima B."/>
            <person name="Sanchez-Garcia M."/>
            <person name="Sanchez-Ramirez S."/>
            <person name="Szollosi G.J."/>
            <person name="Szarkandi J.G."/>
            <person name="Papp V."/>
            <person name="Albert L."/>
            <person name="Andreopoulos W."/>
            <person name="Angelini C."/>
            <person name="Antonin V."/>
            <person name="Barry K.W."/>
            <person name="Bougher N.L."/>
            <person name="Buchanan P."/>
            <person name="Buyck B."/>
            <person name="Bense V."/>
            <person name="Catcheside P."/>
            <person name="Chovatia M."/>
            <person name="Cooper J."/>
            <person name="Damon W."/>
            <person name="Desjardin D."/>
            <person name="Finy P."/>
            <person name="Geml J."/>
            <person name="Haridas S."/>
            <person name="Hughes K."/>
            <person name="Justo A."/>
            <person name="Karasinski D."/>
            <person name="Kautmanova I."/>
            <person name="Kiss B."/>
            <person name="Kocsube S."/>
            <person name="Kotiranta H."/>
            <person name="LaButti K.M."/>
            <person name="Lechner B.E."/>
            <person name="Liimatainen K."/>
            <person name="Lipzen A."/>
            <person name="Lukacs Z."/>
            <person name="Mihaltcheva S."/>
            <person name="Morgado L.N."/>
            <person name="Niskanen T."/>
            <person name="Noordeloos M.E."/>
            <person name="Ohm R.A."/>
            <person name="Ortiz-Santana B."/>
            <person name="Ovrebo C."/>
            <person name="Racz N."/>
            <person name="Riley R."/>
            <person name="Savchenko A."/>
            <person name="Shiryaev A."/>
            <person name="Soop K."/>
            <person name="Spirin V."/>
            <person name="Szebenyi C."/>
            <person name="Tomsovsky M."/>
            <person name="Tulloss R.E."/>
            <person name="Uehling J."/>
            <person name="Grigoriev I.V."/>
            <person name="Vagvolgyi C."/>
            <person name="Papp T."/>
            <person name="Martin F.M."/>
            <person name="Miettinen O."/>
            <person name="Hibbett D.S."/>
            <person name="Nagy L.G."/>
        </authorList>
    </citation>
    <scope>NUCLEOTIDE SEQUENCE [LARGE SCALE GENOMIC DNA]</scope>
    <source>
        <strain evidence="4 5">FP101781</strain>
    </source>
</reference>
<dbReference type="Pfam" id="PF12456">
    <property type="entry name" value="hSac2"/>
    <property type="match status" value="1"/>
</dbReference>
<dbReference type="GO" id="GO:0046856">
    <property type="term" value="P:phosphatidylinositol dephosphorylation"/>
    <property type="evidence" value="ECO:0007669"/>
    <property type="project" value="TreeGrafter"/>
</dbReference>
<feature type="compositionally biased region" description="Polar residues" evidence="1">
    <location>
        <begin position="981"/>
        <end position="993"/>
    </location>
</feature>
<feature type="compositionally biased region" description="Polar residues" evidence="1">
    <location>
        <begin position="234"/>
        <end position="245"/>
    </location>
</feature>
<dbReference type="PROSITE" id="PS50275">
    <property type="entry name" value="SAC"/>
    <property type="match status" value="1"/>
</dbReference>
<comment type="caution">
    <text evidence="4">The sequence shown here is derived from an EMBL/GenBank/DDBJ whole genome shotgun (WGS) entry which is preliminary data.</text>
</comment>
<feature type="region of interest" description="Disordered" evidence="1">
    <location>
        <begin position="1068"/>
        <end position="1089"/>
    </location>
</feature>
<feature type="region of interest" description="Disordered" evidence="1">
    <location>
        <begin position="222"/>
        <end position="290"/>
    </location>
</feature>
<evidence type="ECO:0000256" key="1">
    <source>
        <dbReference type="SAM" id="MobiDB-lite"/>
    </source>
</evidence>
<dbReference type="InterPro" id="IPR002013">
    <property type="entry name" value="SAC_dom"/>
</dbReference>
<feature type="region of interest" description="Disordered" evidence="1">
    <location>
        <begin position="981"/>
        <end position="1039"/>
    </location>
</feature>
<accession>A0A4Y7U084</accession>
<evidence type="ECO:0000313" key="4">
    <source>
        <dbReference type="EMBL" id="TEB39674.1"/>
    </source>
</evidence>